<evidence type="ECO:0000313" key="1">
    <source>
        <dbReference type="EMBL" id="MCE0481921.1"/>
    </source>
</evidence>
<dbReference type="EMBL" id="JACEIK010005625">
    <property type="protein sequence ID" value="MCE0481921.1"/>
    <property type="molecule type" value="Genomic_DNA"/>
</dbReference>
<sequence length="86" mass="9632">MLMKRRFEVKRVQATTSTPHRISVSQTMISGSSMSFQWKLHFPSVLLTIGVSSVVRESLSAVRRNSAGATNSFMIIPPLVSHLIFR</sequence>
<accession>A0ABS8VMV9</accession>
<feature type="non-terminal residue" evidence="1">
    <location>
        <position position="86"/>
    </location>
</feature>
<proteinExistence type="predicted"/>
<evidence type="ECO:0000313" key="2">
    <source>
        <dbReference type="Proteomes" id="UP000823775"/>
    </source>
</evidence>
<organism evidence="1 2">
    <name type="scientific">Datura stramonium</name>
    <name type="common">Jimsonweed</name>
    <name type="synonym">Common thornapple</name>
    <dbReference type="NCBI Taxonomy" id="4076"/>
    <lineage>
        <taxon>Eukaryota</taxon>
        <taxon>Viridiplantae</taxon>
        <taxon>Streptophyta</taxon>
        <taxon>Embryophyta</taxon>
        <taxon>Tracheophyta</taxon>
        <taxon>Spermatophyta</taxon>
        <taxon>Magnoliopsida</taxon>
        <taxon>eudicotyledons</taxon>
        <taxon>Gunneridae</taxon>
        <taxon>Pentapetalae</taxon>
        <taxon>asterids</taxon>
        <taxon>lamiids</taxon>
        <taxon>Solanales</taxon>
        <taxon>Solanaceae</taxon>
        <taxon>Solanoideae</taxon>
        <taxon>Datureae</taxon>
        <taxon>Datura</taxon>
    </lineage>
</organism>
<gene>
    <name evidence="1" type="ORF">HAX54_040130</name>
</gene>
<dbReference type="Proteomes" id="UP000823775">
    <property type="component" value="Unassembled WGS sequence"/>
</dbReference>
<keyword evidence="2" id="KW-1185">Reference proteome</keyword>
<reference evidence="1 2" key="1">
    <citation type="journal article" date="2021" name="BMC Genomics">
        <title>Datura genome reveals duplications of psychoactive alkaloid biosynthetic genes and high mutation rate following tissue culture.</title>
        <authorList>
            <person name="Rajewski A."/>
            <person name="Carter-House D."/>
            <person name="Stajich J."/>
            <person name="Litt A."/>
        </authorList>
    </citation>
    <scope>NUCLEOTIDE SEQUENCE [LARGE SCALE GENOMIC DNA]</scope>
    <source>
        <strain evidence="1">AR-01</strain>
    </source>
</reference>
<comment type="caution">
    <text evidence="1">The sequence shown here is derived from an EMBL/GenBank/DDBJ whole genome shotgun (WGS) entry which is preliminary data.</text>
</comment>
<name>A0ABS8VMV9_DATST</name>
<protein>
    <submittedName>
        <fullName evidence="1">Uncharacterized protein</fullName>
    </submittedName>
</protein>